<evidence type="ECO:0000256" key="1">
    <source>
        <dbReference type="SAM" id="MobiDB-lite"/>
    </source>
</evidence>
<proteinExistence type="predicted"/>
<dbReference type="Pfam" id="PF13413">
    <property type="entry name" value="HTH_25"/>
    <property type="match status" value="1"/>
</dbReference>
<protein>
    <submittedName>
        <fullName evidence="4">DUF4115 domain-containing protein</fullName>
    </submittedName>
</protein>
<feature type="domain" description="Cytoskeleton protein RodZ-like C-terminal" evidence="3">
    <location>
        <begin position="297"/>
        <end position="364"/>
    </location>
</feature>
<keyword evidence="2" id="KW-0472">Membrane</keyword>
<keyword evidence="5" id="KW-1185">Reference proteome</keyword>
<evidence type="ECO:0000313" key="4">
    <source>
        <dbReference type="EMBL" id="NIY71336.1"/>
    </source>
</evidence>
<reference evidence="4 5" key="1">
    <citation type="submission" date="2020-03" db="EMBL/GenBank/DDBJ databases">
        <title>Bacterial isolates of synthetic phycosphere.</title>
        <authorList>
            <person name="Fu H."/>
            <person name="Moran M.A."/>
        </authorList>
    </citation>
    <scope>NUCLEOTIDE SEQUENCE [LARGE SCALE GENOMIC DNA]</scope>
    <source>
        <strain evidence="4 5">HF1</strain>
    </source>
</reference>
<keyword evidence="2" id="KW-1133">Transmembrane helix</keyword>
<feature type="region of interest" description="Disordered" evidence="1">
    <location>
        <begin position="106"/>
        <end position="129"/>
    </location>
</feature>
<feature type="transmembrane region" description="Helical" evidence="2">
    <location>
        <begin position="152"/>
        <end position="171"/>
    </location>
</feature>
<comment type="caution">
    <text evidence="4">The sequence shown here is derived from an EMBL/GenBank/DDBJ whole genome shotgun (WGS) entry which is preliminary data.</text>
</comment>
<sequence>MIGKSFRRKPAVEETEVKGFDGFELRLGDLMRGERATMGKSLLDVQRELKIKAAYIAAIENADPSAFDTPGFIAGYVRSYARYLNMDPEQAFDKFCAESGFTTAHGMSPAASAKKPEREERSFKSSNDMFDSPSTPFIPAGEGMLSRIEPGAIGSVLVLAALICGLGYGGWTVLQEVQKVQFAPVENTPIVVADLDPLAGVAAERAGTSLDAGTSMAAFETPNNDTLDRMYRPQALDMPVLIARDGPISSLNPATMGTLAPEVEAAPVIADATEAATETLAPSGVQVTEPPAPQLAMVAVRPAWVRVTAANGTVIFEGIMNAGDTYEVPQTEDPATLRVGESGAMYFAINGTHYGPVGESGKVTSNLPLATDQLAQSLQVADLNADADLADFVRVAEAETTSQ</sequence>
<name>A0ABX0VTX6_9RHOB</name>
<dbReference type="PANTHER" id="PTHR34475:SF1">
    <property type="entry name" value="CYTOSKELETON PROTEIN RODZ"/>
    <property type="match status" value="1"/>
</dbReference>
<evidence type="ECO:0000259" key="3">
    <source>
        <dbReference type="Pfam" id="PF13464"/>
    </source>
</evidence>
<feature type="compositionally biased region" description="Basic and acidic residues" evidence="1">
    <location>
        <begin position="114"/>
        <end position="123"/>
    </location>
</feature>
<dbReference type="InterPro" id="IPR050400">
    <property type="entry name" value="Bact_Cytoskel_RodZ"/>
</dbReference>
<evidence type="ECO:0000313" key="5">
    <source>
        <dbReference type="Proteomes" id="UP000709466"/>
    </source>
</evidence>
<dbReference type="PANTHER" id="PTHR34475">
    <property type="match status" value="1"/>
</dbReference>
<accession>A0ABX0VTX6</accession>
<evidence type="ECO:0000256" key="2">
    <source>
        <dbReference type="SAM" id="Phobius"/>
    </source>
</evidence>
<organism evidence="4 5">
    <name type="scientific">Marivivens donghaensis</name>
    <dbReference type="NCBI Taxonomy" id="1699413"/>
    <lineage>
        <taxon>Bacteria</taxon>
        <taxon>Pseudomonadati</taxon>
        <taxon>Pseudomonadota</taxon>
        <taxon>Alphaproteobacteria</taxon>
        <taxon>Rhodobacterales</taxon>
        <taxon>Paracoccaceae</taxon>
        <taxon>Marivivens group</taxon>
        <taxon>Marivivens</taxon>
    </lineage>
</organism>
<dbReference type="InterPro" id="IPR025194">
    <property type="entry name" value="RodZ-like_C"/>
</dbReference>
<gene>
    <name evidence="4" type="ORF">HCZ30_02685</name>
</gene>
<dbReference type="EMBL" id="JAATOP010000001">
    <property type="protein sequence ID" value="NIY71336.1"/>
    <property type="molecule type" value="Genomic_DNA"/>
</dbReference>
<dbReference type="InterPro" id="IPR010982">
    <property type="entry name" value="Lambda_DNA-bd_dom_sf"/>
</dbReference>
<dbReference type="Gene3D" id="1.10.260.40">
    <property type="entry name" value="lambda repressor-like DNA-binding domains"/>
    <property type="match status" value="1"/>
</dbReference>
<dbReference type="Proteomes" id="UP000709466">
    <property type="component" value="Unassembled WGS sequence"/>
</dbReference>
<dbReference type="Pfam" id="PF13464">
    <property type="entry name" value="RodZ_C"/>
    <property type="match status" value="1"/>
</dbReference>
<dbReference type="RefSeq" id="WP_167636212.1">
    <property type="nucleotide sequence ID" value="NZ_JAATOP010000001.1"/>
</dbReference>
<keyword evidence="2" id="KW-0812">Transmembrane</keyword>